<gene>
    <name evidence="3" type="ORF">A2848_00465</name>
</gene>
<organism evidence="3 4">
    <name type="scientific">Candidatus Magasanikbacteria bacterium RIFCSPHIGHO2_01_FULL_50_8</name>
    <dbReference type="NCBI Taxonomy" id="1798674"/>
    <lineage>
        <taxon>Bacteria</taxon>
        <taxon>Candidatus Magasanikiibacteriota</taxon>
    </lineage>
</organism>
<keyword evidence="1" id="KW-1133">Transmembrane helix</keyword>
<feature type="domain" description="DUF8128" evidence="2">
    <location>
        <begin position="71"/>
        <end position="378"/>
    </location>
</feature>
<comment type="caution">
    <text evidence="3">The sequence shown here is derived from an EMBL/GenBank/DDBJ whole genome shotgun (WGS) entry which is preliminary data.</text>
</comment>
<evidence type="ECO:0000313" key="4">
    <source>
        <dbReference type="Proteomes" id="UP000176329"/>
    </source>
</evidence>
<dbReference type="EMBL" id="MFPV01000010">
    <property type="protein sequence ID" value="OGH62810.1"/>
    <property type="molecule type" value="Genomic_DNA"/>
</dbReference>
<dbReference type="InterPro" id="IPR058441">
    <property type="entry name" value="DUF8128"/>
</dbReference>
<dbReference type="Proteomes" id="UP000176329">
    <property type="component" value="Unassembled WGS sequence"/>
</dbReference>
<name>A0A1F6LTS7_9BACT</name>
<sequence>MDVSYILNYLNLQLAIASQSTWDSIAVISIHGGWMIFFYFFFHIGFELLHDREQGVFAGNIEFIYLAVNIPKTNEQTPRAVENFFAHIAGAHVTQDLIEKYFLGELQPWFAFEIISIEGYLQFVIYTPKKMRDLVEASLYAQYPDAEIVQIEDYTTTKPDKFPDTTYDMWGTEFTLAKPDEYPLLTYREFEHSVTKEYFKDPMAALLETMSRIGKGEECWFQIFLQPTDKAWQKRVADKAAELTNELVSTRATPEHPFPLLHRGETDLVEAVYRKGMKNGFKAKIRCVYVAKKENYNAKRVQYGLVGAMKQFSRDDSNGLKPLYSLTGVTGHYLFKDFQKNVRKNALMAAYKRRSGTRGGNKFILNVEELATIWHFPLAHAVRAPSLASVSAKRGEAPGILPLETEFFEDDVVAAPEPTGRQSRVHKKYSTHKTVDAPHAVHEAPPPPNLPIA</sequence>
<dbReference type="Pfam" id="PF26449">
    <property type="entry name" value="DUF8128"/>
    <property type="match status" value="1"/>
</dbReference>
<accession>A0A1F6LTS7</accession>
<evidence type="ECO:0000259" key="2">
    <source>
        <dbReference type="Pfam" id="PF26449"/>
    </source>
</evidence>
<evidence type="ECO:0000256" key="1">
    <source>
        <dbReference type="SAM" id="Phobius"/>
    </source>
</evidence>
<protein>
    <recommendedName>
        <fullName evidence="2">DUF8128 domain-containing protein</fullName>
    </recommendedName>
</protein>
<keyword evidence="1" id="KW-0812">Transmembrane</keyword>
<dbReference type="AlphaFoldDB" id="A0A1F6LTS7"/>
<evidence type="ECO:0000313" key="3">
    <source>
        <dbReference type="EMBL" id="OGH62810.1"/>
    </source>
</evidence>
<reference evidence="3 4" key="1">
    <citation type="journal article" date="2016" name="Nat. Commun.">
        <title>Thousands of microbial genomes shed light on interconnected biogeochemical processes in an aquifer system.</title>
        <authorList>
            <person name="Anantharaman K."/>
            <person name="Brown C.T."/>
            <person name="Hug L.A."/>
            <person name="Sharon I."/>
            <person name="Castelle C.J."/>
            <person name="Probst A.J."/>
            <person name="Thomas B.C."/>
            <person name="Singh A."/>
            <person name="Wilkins M.J."/>
            <person name="Karaoz U."/>
            <person name="Brodie E.L."/>
            <person name="Williams K.H."/>
            <person name="Hubbard S.S."/>
            <person name="Banfield J.F."/>
        </authorList>
    </citation>
    <scope>NUCLEOTIDE SEQUENCE [LARGE SCALE GENOMIC DNA]</scope>
</reference>
<proteinExistence type="predicted"/>
<feature type="transmembrane region" description="Helical" evidence="1">
    <location>
        <begin position="20"/>
        <end position="42"/>
    </location>
</feature>
<keyword evidence="1" id="KW-0472">Membrane</keyword>